<name>A0A6M3IJC4_9ZZZZ</name>
<feature type="region of interest" description="Disordered" evidence="1">
    <location>
        <begin position="1"/>
        <end position="21"/>
    </location>
</feature>
<proteinExistence type="predicted"/>
<reference evidence="2" key="1">
    <citation type="submission" date="2020-03" db="EMBL/GenBank/DDBJ databases">
        <title>The deep terrestrial virosphere.</title>
        <authorList>
            <person name="Holmfeldt K."/>
            <person name="Nilsson E."/>
            <person name="Simone D."/>
            <person name="Lopez-Fernandez M."/>
            <person name="Wu X."/>
            <person name="de Brujin I."/>
            <person name="Lundin D."/>
            <person name="Andersson A."/>
            <person name="Bertilsson S."/>
            <person name="Dopson M."/>
        </authorList>
    </citation>
    <scope>NUCLEOTIDE SEQUENCE</scope>
    <source>
        <strain evidence="2">MM415B01710</strain>
    </source>
</reference>
<organism evidence="2">
    <name type="scientific">viral metagenome</name>
    <dbReference type="NCBI Taxonomy" id="1070528"/>
    <lineage>
        <taxon>unclassified sequences</taxon>
        <taxon>metagenomes</taxon>
        <taxon>organismal metagenomes</taxon>
    </lineage>
</organism>
<dbReference type="AlphaFoldDB" id="A0A6M3IJC4"/>
<evidence type="ECO:0000313" key="2">
    <source>
        <dbReference type="EMBL" id="QJA57127.1"/>
    </source>
</evidence>
<dbReference type="EMBL" id="MT141255">
    <property type="protein sequence ID" value="QJA57127.1"/>
    <property type="molecule type" value="Genomic_DNA"/>
</dbReference>
<protein>
    <submittedName>
        <fullName evidence="2">Uncharacterized protein</fullName>
    </submittedName>
</protein>
<gene>
    <name evidence="2" type="ORF">MM415B01710_0011</name>
</gene>
<accession>A0A6M3IJC4</accession>
<evidence type="ECO:0000256" key="1">
    <source>
        <dbReference type="SAM" id="MobiDB-lite"/>
    </source>
</evidence>
<sequence length="111" mass="12279">MKLRDKVIYQQPAGPKNPEKGPAVEATIAAIVPIGVDPAQHPEKCQTISEWKDLRSFLGGAPRDHVSYVIATPQGLHKDGTPKPFGLEWPKVAHIEPVKVAKPKEIKRFKE</sequence>